<reference evidence="1" key="1">
    <citation type="submission" date="2016-10" db="EMBL/GenBank/DDBJ databases">
        <authorList>
            <person name="Benchimol M."/>
            <person name="Almeida L.G."/>
            <person name="Vasconcelos A.T."/>
            <person name="Perreira-Neves A."/>
            <person name="Rosa I.A."/>
            <person name="Tasca T."/>
            <person name="Bogo M.R."/>
            <person name="de Souza W."/>
        </authorList>
    </citation>
    <scope>NUCLEOTIDE SEQUENCE [LARGE SCALE GENOMIC DNA]</scope>
    <source>
        <strain evidence="1">K</strain>
    </source>
</reference>
<dbReference type="AlphaFoldDB" id="A0A1J4KTP8"/>
<accession>A0A1J4KTP8</accession>
<gene>
    <name evidence="1" type="ORF">TRFO_17115</name>
</gene>
<dbReference type="RefSeq" id="XP_068365997.1">
    <property type="nucleotide sequence ID" value="XM_068499396.1"/>
</dbReference>
<dbReference type="Proteomes" id="UP000179807">
    <property type="component" value="Unassembled WGS sequence"/>
</dbReference>
<evidence type="ECO:0000313" key="2">
    <source>
        <dbReference type="Proteomes" id="UP000179807"/>
    </source>
</evidence>
<proteinExistence type="predicted"/>
<sequence>MIEQILSAYFKETSILIEKGFKEFLSHSNNSSFIITSENITLKDIFQYANIVPPEQKYHIITTMASYDEAINSLQGDLKTKAQNAFVFYDIAEYNVRKLEQNIQLYDTILDLNNDQIRKSIFGEVYCHFSLESLESFLTNNLVPVTTKSKIEDMIRKYQIPLTIETSLENPVLLHQSEILSTLDHYNSIQSSIQNSQFDNIFDVLLNCYFSLKYVFKDILNQDSDIFFPCHDNVISILRLFYNADQIIESESQKGNYTIQKYEDSLKEKLKCMTEEWKDFYDLYSNNQTHPIPEGIIELMEYLVHLYYSYIGENQLDPQIIIKVENSECFLRILHPRSSILDSLSNNDKRIFVFGRDLSFLEEFNFDASKYTRISNKMIKGISKALVDNKIVFPYINIILNPNNEMFNYQNEWNENSQNEVLKKIYSHAVDHRALSVLRYYPIFYNGLQKYCFTPKNEKYLSIFGSPGTGKSTMLIYFIHCWYHKNDLWNGCTAHRIKSILIKHPSRMGNSFFYIERINEDILRFGTFDIPKDEIDQFVNGSKGTKTSNLSILFEFSKKDNNISLISPISSPEKYIYQPNENTLIILDEHESCFNSPKYKILILNSIGAKHNSEKDNELIVYTFLPKKDEMEQIQKNLRRSYAPSFFHLFEYIGNNIRKCCELELNEKFITKFNKIIQSLTPDLKNIHFKPPQYLLDNKKSIRSLLIQIDSVHPDDDNLKYYSRCSLHEFSDMFSDYHAKLSSNHVYQQLYEIWKINNLHQKISLGYSDNFFCGNKTLCGINWKNLIHDLFKDKKSIKIDFQQFYYTYDQKLALEQKHKKEKGITNIKFVRPIVKNTEEEKGYYKLNPKSFEPVVTNNLNELISSESNYIYYQPLCSNHPGYDSVVKITEICNKKKLTHLFILLMTVSDQQSFHIDAFEAIINNKKTKNWQIEYWVVSPQFTDFQVKKIKRNRKKQNQVYPTQTDDEQNFCTFTLNYPFIVAVPRLEKLEKLETANDNYFLSLF</sequence>
<dbReference type="GeneID" id="94834100"/>
<protein>
    <submittedName>
        <fullName evidence="1">Uncharacterized protein</fullName>
    </submittedName>
</protein>
<dbReference type="SUPFAM" id="SSF52540">
    <property type="entry name" value="P-loop containing nucleoside triphosphate hydrolases"/>
    <property type="match status" value="1"/>
</dbReference>
<dbReference type="EMBL" id="MLAK01000553">
    <property type="protein sequence ID" value="OHT12861.1"/>
    <property type="molecule type" value="Genomic_DNA"/>
</dbReference>
<keyword evidence="2" id="KW-1185">Reference proteome</keyword>
<dbReference type="InterPro" id="IPR027417">
    <property type="entry name" value="P-loop_NTPase"/>
</dbReference>
<dbReference type="VEuPathDB" id="TrichDB:TRFO_17115"/>
<name>A0A1J4KTP8_9EUKA</name>
<comment type="caution">
    <text evidence="1">The sequence shown here is derived from an EMBL/GenBank/DDBJ whole genome shotgun (WGS) entry which is preliminary data.</text>
</comment>
<organism evidence="1 2">
    <name type="scientific">Tritrichomonas foetus</name>
    <dbReference type="NCBI Taxonomy" id="1144522"/>
    <lineage>
        <taxon>Eukaryota</taxon>
        <taxon>Metamonada</taxon>
        <taxon>Parabasalia</taxon>
        <taxon>Tritrichomonadida</taxon>
        <taxon>Tritrichomonadidae</taxon>
        <taxon>Tritrichomonas</taxon>
    </lineage>
</organism>
<evidence type="ECO:0000313" key="1">
    <source>
        <dbReference type="EMBL" id="OHT12861.1"/>
    </source>
</evidence>